<sequence length="513" mass="52391">MSFEGHKLNDMIDLVEHANPADLESAGEAIRKARDAIAVAARELGDHIDRVDWEGEAGQAFRKWGKKLVKETHQLSDFADTASVQITSAGAGLASVRSAMPPRDTRTDPKAVEDIPSPKRVDGNADFEAALKSEKHRQEAINQMNRLASFYKVSQHEMAGQEPPTFSAMPDVGVPLPRPENWKDPGDDSRQVVPPGTVTGDGPSTPQRAAEPVTPVPSGADGPVPPGSDVRGPNALPDRPAGPEPVGTEIDSVAPPPPQTVGPGPASPPSVPGPTGIDGGPPPLPGRGPLRLPSGGPDTRAPHRGGGGKLPLPADQGRAGTGGPKESVGRPGRSPSGPGPVGRTGPVAQGKGISAPVSPVQPPVGRGITGGTPQPRGLPGPRPAVPGITGTPRADGVVGGRPAPGSVGGPVGNGQRGVMGAAPQVTGGRGQMPRRPIGNPDGVVGTPKERGSTGGSRRNGFTAGGTGLVRGPAGDGRRSERDEDEATQRPDYLVEDEETHLPGERRHVPPVIG</sequence>
<feature type="compositionally biased region" description="Basic and acidic residues" evidence="1">
    <location>
        <begin position="103"/>
        <end position="123"/>
    </location>
</feature>
<dbReference type="InterPro" id="IPR038332">
    <property type="entry name" value="PPE_sf"/>
</dbReference>
<gene>
    <name evidence="2" type="ORF">GCM10012286_70750</name>
</gene>
<accession>A0ABQ2MQX5</accession>
<keyword evidence="3" id="KW-1185">Reference proteome</keyword>
<feature type="compositionally biased region" description="Basic and acidic residues" evidence="1">
    <location>
        <begin position="180"/>
        <end position="190"/>
    </location>
</feature>
<protein>
    <recommendedName>
        <fullName evidence="4">Translation initiation factor IF-2</fullName>
    </recommendedName>
</protein>
<evidence type="ECO:0000313" key="3">
    <source>
        <dbReference type="Proteomes" id="UP000656881"/>
    </source>
</evidence>
<feature type="compositionally biased region" description="Low complexity" evidence="1">
    <location>
        <begin position="329"/>
        <end position="347"/>
    </location>
</feature>
<organism evidence="2 3">
    <name type="scientific">Streptomyces lasiicapitis</name>
    <dbReference type="NCBI Taxonomy" id="1923961"/>
    <lineage>
        <taxon>Bacteria</taxon>
        <taxon>Bacillati</taxon>
        <taxon>Actinomycetota</taxon>
        <taxon>Actinomycetes</taxon>
        <taxon>Kitasatosporales</taxon>
        <taxon>Streptomycetaceae</taxon>
        <taxon>Streptomyces</taxon>
    </lineage>
</organism>
<evidence type="ECO:0000313" key="2">
    <source>
        <dbReference type="EMBL" id="GGO56390.1"/>
    </source>
</evidence>
<proteinExistence type="predicted"/>
<feature type="region of interest" description="Disordered" evidence="1">
    <location>
        <begin position="94"/>
        <end position="123"/>
    </location>
</feature>
<evidence type="ECO:0008006" key="4">
    <source>
        <dbReference type="Google" id="ProtNLM"/>
    </source>
</evidence>
<reference evidence="3" key="1">
    <citation type="journal article" date="2019" name="Int. J. Syst. Evol. Microbiol.">
        <title>The Global Catalogue of Microorganisms (GCM) 10K type strain sequencing project: providing services to taxonomists for standard genome sequencing and annotation.</title>
        <authorList>
            <consortium name="The Broad Institute Genomics Platform"/>
            <consortium name="The Broad Institute Genome Sequencing Center for Infectious Disease"/>
            <person name="Wu L."/>
            <person name="Ma J."/>
        </authorList>
    </citation>
    <scope>NUCLEOTIDE SEQUENCE [LARGE SCALE GENOMIC DNA]</scope>
    <source>
        <strain evidence="3">CGMCC 4.7349</strain>
    </source>
</reference>
<comment type="caution">
    <text evidence="2">The sequence shown here is derived from an EMBL/GenBank/DDBJ whole genome shotgun (WGS) entry which is preliminary data.</text>
</comment>
<name>A0ABQ2MQX5_9ACTN</name>
<feature type="compositionally biased region" description="Gly residues" evidence="1">
    <location>
        <begin position="406"/>
        <end position="417"/>
    </location>
</feature>
<feature type="compositionally biased region" description="Pro residues" evidence="1">
    <location>
        <begin position="254"/>
        <end position="272"/>
    </location>
</feature>
<dbReference type="EMBL" id="BMNG01000019">
    <property type="protein sequence ID" value="GGO56390.1"/>
    <property type="molecule type" value="Genomic_DNA"/>
</dbReference>
<feature type="compositionally biased region" description="Low complexity" evidence="1">
    <location>
        <begin position="287"/>
        <end position="297"/>
    </location>
</feature>
<dbReference type="Proteomes" id="UP000656881">
    <property type="component" value="Unassembled WGS sequence"/>
</dbReference>
<dbReference type="Gene3D" id="1.20.1260.20">
    <property type="entry name" value="PPE superfamily"/>
    <property type="match status" value="1"/>
</dbReference>
<evidence type="ECO:0000256" key="1">
    <source>
        <dbReference type="SAM" id="MobiDB-lite"/>
    </source>
</evidence>
<feature type="region of interest" description="Disordered" evidence="1">
    <location>
        <begin position="158"/>
        <end position="513"/>
    </location>
</feature>